<feature type="binding site" evidence="12">
    <location>
        <position position="292"/>
    </location>
    <ligand>
        <name>K(+)</name>
        <dbReference type="ChEBI" id="CHEBI:29103"/>
    </ligand>
</feature>
<feature type="binding site" evidence="12">
    <location>
        <position position="253"/>
    </location>
    <ligand>
        <name>substrate</name>
    </ligand>
</feature>
<comment type="pathway">
    <text evidence="12">Carbohydrate metabolism; D-ribose degradation; D-ribose 5-phosphate from beta-D-ribopyranose: step 2/2.</text>
</comment>
<comment type="caution">
    <text evidence="14">The sequence shown here is derived from an EMBL/GenBank/DDBJ whole genome shotgun (WGS) entry which is preliminary data.</text>
</comment>
<dbReference type="InterPro" id="IPR011877">
    <property type="entry name" value="Ribokinase"/>
</dbReference>
<dbReference type="InterPro" id="IPR011611">
    <property type="entry name" value="PfkB_dom"/>
</dbReference>
<keyword evidence="4 12" id="KW-0808">Transferase</keyword>
<comment type="subunit">
    <text evidence="12">Homodimer.</text>
</comment>
<sequence length="308" mass="32846">MSKVIVFGSMNMDLSIETDRMPFEGETCDGKNLLINPGGKGANQAVASSRIGAHTLIIGSIGNDAFGEDILHSLTDSGVHCDEVISTDNASTGLAIVIRTSGNNRIIIEHGANYILSSEQVIEALDRVACPGDVFLTQFECCEKTTCDAIIHAKELGLYVIVNPSPVHTIPKHVFNSIDLLCLNETECMSLFGLRAMDDFESIDRSLSQLLANEAQTIILTVGDAGSIVVTRGQSLYQQAFRVDTVDTTSAGDTYVGAMAACVANGKSLNDAAVLASKAAALATRKIGAQRSIPTLSEIERFFEKGER</sequence>
<dbReference type="UniPathway" id="UPA00916">
    <property type="reaction ID" value="UER00889"/>
</dbReference>
<dbReference type="InterPro" id="IPR029056">
    <property type="entry name" value="Ribokinase-like"/>
</dbReference>
<feature type="binding site" evidence="12">
    <location>
        <position position="140"/>
    </location>
    <ligand>
        <name>substrate</name>
    </ligand>
</feature>
<evidence type="ECO:0000256" key="10">
    <source>
        <dbReference type="ARBA" id="ARBA00022958"/>
    </source>
</evidence>
<dbReference type="SUPFAM" id="SSF53613">
    <property type="entry name" value="Ribokinase-like"/>
    <property type="match status" value="1"/>
</dbReference>
<comment type="similarity">
    <text evidence="1">Belongs to the carbohydrate kinase pfkB family.</text>
</comment>
<dbReference type="GO" id="GO:0046872">
    <property type="term" value="F:metal ion binding"/>
    <property type="evidence" value="ECO:0007669"/>
    <property type="project" value="UniProtKB-KW"/>
</dbReference>
<comment type="caution">
    <text evidence="12">Lacks conserved residue(s) required for the propagation of feature annotation.</text>
</comment>
<feature type="binding site" evidence="12">
    <location>
        <begin position="39"/>
        <end position="43"/>
    </location>
    <ligand>
        <name>substrate</name>
    </ligand>
</feature>
<dbReference type="AlphaFoldDB" id="B9CLC7"/>
<keyword evidence="5 12" id="KW-0479">Metal-binding</keyword>
<dbReference type="PROSITE" id="PS00584">
    <property type="entry name" value="PFKB_KINASES_2"/>
    <property type="match status" value="1"/>
</dbReference>
<dbReference type="PANTHER" id="PTHR10584:SF166">
    <property type="entry name" value="RIBOKINASE"/>
    <property type="match status" value="1"/>
</dbReference>
<dbReference type="InterPro" id="IPR002173">
    <property type="entry name" value="Carboh/pur_kinase_PfkB_CS"/>
</dbReference>
<dbReference type="EC" id="2.7.1.15" evidence="2 12"/>
<dbReference type="EMBL" id="ACFE01000001">
    <property type="protein sequence ID" value="EEE17901.1"/>
    <property type="molecule type" value="Genomic_DNA"/>
</dbReference>
<dbReference type="STRING" id="1383.IV60_GL000013"/>
<dbReference type="PROSITE" id="PS00583">
    <property type="entry name" value="PFKB_KINASES_1"/>
    <property type="match status" value="1"/>
</dbReference>
<comment type="function">
    <text evidence="12">Catalyzes the phosphorylation of ribose at O-5 in a reaction requiring ATP and magnesium. The resulting D-ribose-5-phosphate can then be used either for sythesis of nucleotides, histidine, and tryptophan, or as a component of the pentose phosphate pathway.</text>
</comment>
<feature type="binding site" evidence="12">
    <location>
        <position position="247"/>
    </location>
    <ligand>
        <name>K(+)</name>
        <dbReference type="ChEBI" id="CHEBI:29103"/>
    </ligand>
</feature>
<proteinExistence type="inferred from homology"/>
<feature type="binding site" evidence="12">
    <location>
        <position position="288"/>
    </location>
    <ligand>
        <name>K(+)</name>
        <dbReference type="ChEBI" id="CHEBI:29103"/>
    </ligand>
</feature>
<dbReference type="HAMAP" id="MF_01987">
    <property type="entry name" value="Ribokinase"/>
    <property type="match status" value="1"/>
</dbReference>
<dbReference type="GO" id="GO:0005737">
    <property type="term" value="C:cytoplasm"/>
    <property type="evidence" value="ECO:0007669"/>
    <property type="project" value="UniProtKB-SubCell"/>
</dbReference>
<dbReference type="Gene3D" id="3.40.1190.20">
    <property type="match status" value="1"/>
</dbReference>
<evidence type="ECO:0000256" key="4">
    <source>
        <dbReference type="ARBA" id="ARBA00022679"/>
    </source>
</evidence>
<keyword evidence="7 12" id="KW-0418">Kinase</keyword>
<dbReference type="GO" id="GO:0004747">
    <property type="term" value="F:ribokinase activity"/>
    <property type="evidence" value="ECO:0007669"/>
    <property type="project" value="UniProtKB-UniRule"/>
</dbReference>
<feature type="binding site" evidence="12">
    <location>
        <position position="286"/>
    </location>
    <ligand>
        <name>K(+)</name>
        <dbReference type="ChEBI" id="CHEBI:29103"/>
    </ligand>
</feature>
<reference evidence="14 15" key="1">
    <citation type="submission" date="2009-01" db="EMBL/GenBank/DDBJ databases">
        <authorList>
            <person name="Madupu R."/>
            <person name="Sebastian Y."/>
            <person name="Durkin A.S."/>
            <person name="Torralba M."/>
            <person name="Methe B."/>
            <person name="Sutton G.G."/>
            <person name="Strausberg R.L."/>
            <person name="Nelson K.E."/>
        </authorList>
    </citation>
    <scope>NUCLEOTIDE SEQUENCE [LARGE SCALE GENOMIC DNA]</scope>
    <source>
        <strain evidence="14 15">ATCC 49626</strain>
    </source>
</reference>
<feature type="binding site" evidence="12">
    <location>
        <begin position="221"/>
        <end position="226"/>
    </location>
    <ligand>
        <name>ATP</name>
        <dbReference type="ChEBI" id="CHEBI:30616"/>
    </ligand>
</feature>
<dbReference type="GeneID" id="84904329"/>
<feature type="binding site" evidence="12">
    <location>
        <position position="249"/>
    </location>
    <ligand>
        <name>K(+)</name>
        <dbReference type="ChEBI" id="CHEBI:29103"/>
    </ligand>
</feature>
<dbReference type="GO" id="GO:0019303">
    <property type="term" value="P:D-ribose catabolic process"/>
    <property type="evidence" value="ECO:0007669"/>
    <property type="project" value="UniProtKB-UniRule"/>
</dbReference>
<comment type="catalytic activity">
    <reaction evidence="12">
        <text>D-ribose + ATP = D-ribose 5-phosphate + ADP + H(+)</text>
        <dbReference type="Rhea" id="RHEA:13697"/>
        <dbReference type="ChEBI" id="CHEBI:15378"/>
        <dbReference type="ChEBI" id="CHEBI:30616"/>
        <dbReference type="ChEBI" id="CHEBI:47013"/>
        <dbReference type="ChEBI" id="CHEBI:78346"/>
        <dbReference type="ChEBI" id="CHEBI:456216"/>
        <dbReference type="EC" id="2.7.1.15"/>
    </reaction>
</comment>
<comment type="cofactor">
    <cofactor evidence="12">
        <name>Mg(2+)</name>
        <dbReference type="ChEBI" id="CHEBI:18420"/>
    </cofactor>
    <text evidence="12">Requires a divalent cation, most likely magnesium in vivo, as an electrophilic catalyst to aid phosphoryl group transfer. It is the chelate of the metal and the nucleotide that is the actual substrate.</text>
</comment>
<feature type="binding site" evidence="12">
    <location>
        <begin position="252"/>
        <end position="253"/>
    </location>
    <ligand>
        <name>ATP</name>
        <dbReference type="ChEBI" id="CHEBI:30616"/>
    </ligand>
</feature>
<dbReference type="Pfam" id="PF00294">
    <property type="entry name" value="PfkB"/>
    <property type="match status" value="1"/>
</dbReference>
<keyword evidence="9 12" id="KW-0460">Magnesium</keyword>
<evidence type="ECO:0000256" key="7">
    <source>
        <dbReference type="ARBA" id="ARBA00022777"/>
    </source>
</evidence>
<evidence type="ECO:0000256" key="12">
    <source>
        <dbReference type="HAMAP-Rule" id="MF_01987"/>
    </source>
</evidence>
<gene>
    <name evidence="12" type="primary">rbsK</name>
    <name evidence="14" type="ORF">ATORI0001_0846</name>
</gene>
<dbReference type="PANTHER" id="PTHR10584">
    <property type="entry name" value="SUGAR KINASE"/>
    <property type="match status" value="1"/>
</dbReference>
<feature type="active site" description="Proton acceptor" evidence="12">
    <location>
        <position position="253"/>
    </location>
</feature>
<feature type="binding site" evidence="12">
    <location>
        <position position="283"/>
    </location>
    <ligand>
        <name>K(+)</name>
        <dbReference type="ChEBI" id="CHEBI:29103"/>
    </ligand>
</feature>
<name>B9CLC7_LANR4</name>
<dbReference type="CDD" id="cd01174">
    <property type="entry name" value="ribokinase"/>
    <property type="match status" value="1"/>
</dbReference>
<keyword evidence="6 12" id="KW-0547">Nucleotide-binding</keyword>
<evidence type="ECO:0000256" key="3">
    <source>
        <dbReference type="ARBA" id="ARBA00016943"/>
    </source>
</evidence>
<dbReference type="GO" id="GO:0005524">
    <property type="term" value="F:ATP binding"/>
    <property type="evidence" value="ECO:0007669"/>
    <property type="project" value="UniProtKB-UniRule"/>
</dbReference>
<dbReference type="RefSeq" id="WP_003148428.1">
    <property type="nucleotide sequence ID" value="NZ_ACFE01000001.1"/>
</dbReference>
<dbReference type="eggNOG" id="COG0524">
    <property type="taxonomic scope" value="Bacteria"/>
</dbReference>
<evidence type="ECO:0000256" key="5">
    <source>
        <dbReference type="ARBA" id="ARBA00022723"/>
    </source>
</evidence>
<evidence type="ECO:0000256" key="6">
    <source>
        <dbReference type="ARBA" id="ARBA00022741"/>
    </source>
</evidence>
<protein>
    <recommendedName>
        <fullName evidence="3 12">Ribokinase</fullName>
        <shortName evidence="12">RK</shortName>
        <ecNumber evidence="2 12">2.7.1.15</ecNumber>
    </recommendedName>
</protein>
<keyword evidence="10 12" id="KW-0630">Potassium</keyword>
<keyword evidence="11 12" id="KW-0119">Carbohydrate metabolism</keyword>
<dbReference type="Proteomes" id="UP000004070">
    <property type="component" value="Unassembled WGS sequence"/>
</dbReference>
<evidence type="ECO:0000256" key="9">
    <source>
        <dbReference type="ARBA" id="ARBA00022842"/>
    </source>
</evidence>
<comment type="similarity">
    <text evidence="12">Belongs to the carbohydrate kinase PfkB family. Ribokinase subfamily.</text>
</comment>
<feature type="binding site" evidence="12">
    <location>
        <position position="184"/>
    </location>
    <ligand>
        <name>ATP</name>
        <dbReference type="ChEBI" id="CHEBI:30616"/>
    </ligand>
</feature>
<dbReference type="InterPro" id="IPR002139">
    <property type="entry name" value="Ribo/fructo_kinase"/>
</dbReference>
<feature type="domain" description="Carbohydrate kinase PfkB" evidence="13">
    <location>
        <begin position="1"/>
        <end position="295"/>
    </location>
</feature>
<evidence type="ECO:0000259" key="13">
    <source>
        <dbReference type="Pfam" id="PF00294"/>
    </source>
</evidence>
<evidence type="ECO:0000313" key="15">
    <source>
        <dbReference type="Proteomes" id="UP000004070"/>
    </source>
</evidence>
<dbReference type="PRINTS" id="PR00990">
    <property type="entry name" value="RIBOKINASE"/>
</dbReference>
<evidence type="ECO:0000256" key="11">
    <source>
        <dbReference type="ARBA" id="ARBA00023277"/>
    </source>
</evidence>
<evidence type="ECO:0000313" key="14">
    <source>
        <dbReference type="EMBL" id="EEE17901.1"/>
    </source>
</evidence>
<keyword evidence="12" id="KW-0963">Cytoplasm</keyword>
<evidence type="ECO:0000256" key="8">
    <source>
        <dbReference type="ARBA" id="ARBA00022840"/>
    </source>
</evidence>
<accession>B9CLC7</accession>
<evidence type="ECO:0000256" key="2">
    <source>
        <dbReference type="ARBA" id="ARBA00012035"/>
    </source>
</evidence>
<comment type="activity regulation">
    <text evidence="12">Activated by a monovalent cation that binds near, but not in, the active site. The most likely occupant of the site in vivo is potassium. Ion binding induces a conformational change that may alter substrate affinity.</text>
</comment>
<comment type="subcellular location">
    <subcellularLocation>
        <location evidence="12">Cytoplasm</location>
    </subcellularLocation>
</comment>
<organism evidence="14 15">
    <name type="scientific">Lancefieldella rimae (strain ATCC 49626 / DSM 7090 / CCUG 31168 / NBRC 15546 / VPI D140H-11A)</name>
    <name type="common">Atopobium rimae</name>
    <dbReference type="NCBI Taxonomy" id="553184"/>
    <lineage>
        <taxon>Bacteria</taxon>
        <taxon>Bacillati</taxon>
        <taxon>Actinomycetota</taxon>
        <taxon>Coriobacteriia</taxon>
        <taxon>Coriobacteriales</taxon>
        <taxon>Atopobiaceae</taxon>
        <taxon>Lancefieldella</taxon>
    </lineage>
</organism>
<evidence type="ECO:0000256" key="1">
    <source>
        <dbReference type="ARBA" id="ARBA00005380"/>
    </source>
</evidence>
<feature type="binding site" evidence="12">
    <location>
        <begin position="11"/>
        <end position="13"/>
    </location>
    <ligand>
        <name>substrate</name>
    </ligand>
</feature>
<keyword evidence="8 12" id="KW-0067">ATP-binding</keyword>